<accession>A0A919EF33</accession>
<evidence type="ECO:0000313" key="4">
    <source>
        <dbReference type="EMBL" id="GHF59570.1"/>
    </source>
</evidence>
<evidence type="ECO:0000256" key="1">
    <source>
        <dbReference type="ARBA" id="ARBA00023015"/>
    </source>
</evidence>
<proteinExistence type="predicted"/>
<keyword evidence="2" id="KW-0804">Transcription</keyword>
<sequence length="340" mass="36527">MPFREVTGTSPTVIAMDVSVLVMDGVFDSGLSAVLDVLRTAGELRDELDRPPPPYRVTCVSPGGRPVRTAAGHLVETVTPEAAGKPAVLVVPGVAHRHAGQLTAWAGSPRLGPVRETVRQARADGVRLAAACTGTFLLAETGVLDGLPATTSWWLAPLFRQRHPQVALDETRLLTHAAGITTAGAGMAHLDLALFLVREAGPELADLTARYLLADHRTRQAGYAVTSHLARTDPTVGAYERWVRAHLDQPLRVADAARALGAAERTLQRAVDRVLGVSPLRLAQRIRLEQAAHLLRTTSLPTETVARRVGYESATTLTTLLRERLDTTPGRLRRQALGRG</sequence>
<protein>
    <submittedName>
        <fullName evidence="4">Transcriptional regulator</fullName>
    </submittedName>
</protein>
<dbReference type="GO" id="GO:0043565">
    <property type="term" value="F:sequence-specific DNA binding"/>
    <property type="evidence" value="ECO:0007669"/>
    <property type="project" value="InterPro"/>
</dbReference>
<dbReference type="GO" id="GO:0003700">
    <property type="term" value="F:DNA-binding transcription factor activity"/>
    <property type="evidence" value="ECO:0007669"/>
    <property type="project" value="InterPro"/>
</dbReference>
<dbReference type="SMART" id="SM00342">
    <property type="entry name" value="HTH_ARAC"/>
    <property type="match status" value="1"/>
</dbReference>
<dbReference type="SUPFAM" id="SSF46689">
    <property type="entry name" value="Homeodomain-like"/>
    <property type="match status" value="1"/>
</dbReference>
<dbReference type="Gene3D" id="1.10.10.60">
    <property type="entry name" value="Homeodomain-like"/>
    <property type="match status" value="1"/>
</dbReference>
<feature type="domain" description="HTH araC/xylS-type" evidence="3">
    <location>
        <begin position="237"/>
        <end position="335"/>
    </location>
</feature>
<comment type="caution">
    <text evidence="4">The sequence shown here is derived from an EMBL/GenBank/DDBJ whole genome shotgun (WGS) entry which is preliminary data.</text>
</comment>
<keyword evidence="5" id="KW-1185">Reference proteome</keyword>
<dbReference type="PANTHER" id="PTHR43130:SF11">
    <property type="entry name" value="TRANSCRIPTIONAL REGULATORY PROTEIN"/>
    <property type="match status" value="1"/>
</dbReference>
<organism evidence="4 5">
    <name type="scientific">Streptomyces mashuensis</name>
    <dbReference type="NCBI Taxonomy" id="33904"/>
    <lineage>
        <taxon>Bacteria</taxon>
        <taxon>Bacillati</taxon>
        <taxon>Actinomycetota</taxon>
        <taxon>Actinomycetes</taxon>
        <taxon>Kitasatosporales</taxon>
        <taxon>Streptomycetaceae</taxon>
        <taxon>Streptomyces</taxon>
    </lineage>
</organism>
<dbReference type="PANTHER" id="PTHR43130">
    <property type="entry name" value="ARAC-FAMILY TRANSCRIPTIONAL REGULATOR"/>
    <property type="match status" value="1"/>
</dbReference>
<reference evidence="4" key="1">
    <citation type="journal article" date="2014" name="Int. J. Syst. Evol. Microbiol.">
        <title>Complete genome sequence of Corynebacterium casei LMG S-19264T (=DSM 44701T), isolated from a smear-ripened cheese.</title>
        <authorList>
            <consortium name="US DOE Joint Genome Institute (JGI-PGF)"/>
            <person name="Walter F."/>
            <person name="Albersmeier A."/>
            <person name="Kalinowski J."/>
            <person name="Ruckert C."/>
        </authorList>
    </citation>
    <scope>NUCLEOTIDE SEQUENCE</scope>
    <source>
        <strain evidence="4">JCM 4059</strain>
    </source>
</reference>
<dbReference type="SUPFAM" id="SSF52317">
    <property type="entry name" value="Class I glutamine amidotransferase-like"/>
    <property type="match status" value="1"/>
</dbReference>
<evidence type="ECO:0000259" key="3">
    <source>
        <dbReference type="PROSITE" id="PS01124"/>
    </source>
</evidence>
<evidence type="ECO:0000256" key="2">
    <source>
        <dbReference type="ARBA" id="ARBA00023163"/>
    </source>
</evidence>
<dbReference type="Proteomes" id="UP000638313">
    <property type="component" value="Unassembled WGS sequence"/>
</dbReference>
<dbReference type="Gene3D" id="3.40.50.880">
    <property type="match status" value="1"/>
</dbReference>
<gene>
    <name evidence="4" type="ORF">GCM10010218_46400</name>
</gene>
<dbReference type="EMBL" id="BNBD01000010">
    <property type="protein sequence ID" value="GHF59570.1"/>
    <property type="molecule type" value="Genomic_DNA"/>
</dbReference>
<dbReference type="Pfam" id="PF12833">
    <property type="entry name" value="HTH_18"/>
    <property type="match status" value="1"/>
</dbReference>
<keyword evidence="1" id="KW-0805">Transcription regulation</keyword>
<reference evidence="4" key="2">
    <citation type="submission" date="2020-09" db="EMBL/GenBank/DDBJ databases">
        <authorList>
            <person name="Sun Q."/>
            <person name="Ohkuma M."/>
        </authorList>
    </citation>
    <scope>NUCLEOTIDE SEQUENCE</scope>
    <source>
        <strain evidence="4">JCM 4059</strain>
    </source>
</reference>
<dbReference type="AlphaFoldDB" id="A0A919EF33"/>
<dbReference type="InterPro" id="IPR052158">
    <property type="entry name" value="INH-QAR"/>
</dbReference>
<dbReference type="InterPro" id="IPR029062">
    <property type="entry name" value="Class_I_gatase-like"/>
</dbReference>
<evidence type="ECO:0000313" key="5">
    <source>
        <dbReference type="Proteomes" id="UP000638313"/>
    </source>
</evidence>
<dbReference type="Pfam" id="PF01965">
    <property type="entry name" value="DJ-1_PfpI"/>
    <property type="match status" value="1"/>
</dbReference>
<name>A0A919EF33_9ACTN</name>
<dbReference type="InterPro" id="IPR018060">
    <property type="entry name" value="HTH_AraC"/>
</dbReference>
<dbReference type="InterPro" id="IPR002818">
    <property type="entry name" value="DJ-1/PfpI"/>
</dbReference>
<dbReference type="PROSITE" id="PS01124">
    <property type="entry name" value="HTH_ARAC_FAMILY_2"/>
    <property type="match status" value="1"/>
</dbReference>
<dbReference type="InterPro" id="IPR009057">
    <property type="entry name" value="Homeodomain-like_sf"/>
</dbReference>